<dbReference type="Proteomes" id="UP000231987">
    <property type="component" value="Unassembled WGS sequence"/>
</dbReference>
<accession>A0A2J0YWT8</accession>
<dbReference type="Pfam" id="PF06527">
    <property type="entry name" value="TniQ"/>
    <property type="match status" value="1"/>
</dbReference>
<evidence type="ECO:0000313" key="3">
    <source>
        <dbReference type="Proteomes" id="UP000231987"/>
    </source>
</evidence>
<organism evidence="2 3">
    <name type="scientific">Rhizobium meliloti</name>
    <name type="common">Ensifer meliloti</name>
    <name type="synonym">Sinorhizobium meliloti</name>
    <dbReference type="NCBI Taxonomy" id="382"/>
    <lineage>
        <taxon>Bacteria</taxon>
        <taxon>Pseudomonadati</taxon>
        <taxon>Pseudomonadota</taxon>
        <taxon>Alphaproteobacteria</taxon>
        <taxon>Hyphomicrobiales</taxon>
        <taxon>Rhizobiaceae</taxon>
        <taxon>Sinorhizobium/Ensifer group</taxon>
        <taxon>Sinorhizobium</taxon>
    </lineage>
</organism>
<sequence length="292" mass="32602">MPKPHSHNAGTSSRPLPVTLAPHTDELLSSWISRHAEFYAVPPLEMLRHCLPEASSLHAADRSLNGDHVIRLAGVFSTEPATVRRMTLSNIVQSSRRLLAGQPLQSCPACHPAKDEARPVRRGQLLGWRFTCPLCGGLLRHTDRHDRPSPFGRYHGAALIGERLLDDEAERGVRTWTSPAEIARLLLMRRVPRPIPRGYEPWRFRVLGAIIPDLDDAIERRSLPTPAHPILPLPLRPALLAGVAMVERSGPEMLKMLRRHMMGQNQVRFSSAIDEIATHPCRSMASSQLQLI</sequence>
<dbReference type="EMBL" id="NJGD01000014">
    <property type="protein sequence ID" value="PJR12737.1"/>
    <property type="molecule type" value="Genomic_DNA"/>
</dbReference>
<evidence type="ECO:0000259" key="1">
    <source>
        <dbReference type="Pfam" id="PF06527"/>
    </source>
</evidence>
<evidence type="ECO:0000313" key="2">
    <source>
        <dbReference type="EMBL" id="PJR12737.1"/>
    </source>
</evidence>
<protein>
    <recommendedName>
        <fullName evidence="1">TniQ domain-containing protein</fullName>
    </recommendedName>
</protein>
<name>A0A2J0YWT8_RHIML</name>
<reference evidence="2 3" key="1">
    <citation type="submission" date="2017-06" db="EMBL/GenBank/DDBJ databases">
        <title>Ensifer strains isolated from leguminous trees and herbs display diverse denitrification phenotypes with some acting as strong N2O sinks.</title>
        <authorList>
            <person name="Woliy K."/>
            <person name="Mania D."/>
            <person name="Bakken L.R."/>
            <person name="Frostegard A."/>
        </authorList>
    </citation>
    <scope>NUCLEOTIDE SEQUENCE [LARGE SCALE GENOMIC DNA]</scope>
    <source>
        <strain evidence="2 3">AC50a</strain>
    </source>
</reference>
<dbReference type="InterPro" id="IPR009492">
    <property type="entry name" value="TniQ"/>
</dbReference>
<comment type="caution">
    <text evidence="2">The sequence shown here is derived from an EMBL/GenBank/DDBJ whole genome shotgun (WGS) entry which is preliminary data.</text>
</comment>
<feature type="domain" description="TniQ" evidence="1">
    <location>
        <begin position="17"/>
        <end position="133"/>
    </location>
</feature>
<dbReference type="AlphaFoldDB" id="A0A2J0YWT8"/>
<gene>
    <name evidence="2" type="ORF">CEJ86_24395</name>
</gene>
<proteinExistence type="predicted"/>
<dbReference type="RefSeq" id="WP_100673794.1">
    <property type="nucleotide sequence ID" value="NZ_NJGD01000014.1"/>
</dbReference>